<dbReference type="EMBL" id="CAIIXF020000005">
    <property type="protein sequence ID" value="CAH1783096.1"/>
    <property type="molecule type" value="Genomic_DNA"/>
</dbReference>
<dbReference type="Pfam" id="PF06818">
    <property type="entry name" value="Fez1"/>
    <property type="match status" value="2"/>
</dbReference>
<dbReference type="GO" id="GO:0005737">
    <property type="term" value="C:cytoplasm"/>
    <property type="evidence" value="ECO:0007669"/>
    <property type="project" value="UniProtKB-SubCell"/>
</dbReference>
<dbReference type="InterPro" id="IPR045329">
    <property type="entry name" value="LZTS"/>
</dbReference>
<feature type="region of interest" description="Disordered" evidence="5">
    <location>
        <begin position="261"/>
        <end position="286"/>
    </location>
</feature>
<dbReference type="AlphaFoldDB" id="A0A8S4NRZ1"/>
<reference evidence="6" key="1">
    <citation type="submission" date="2022-03" db="EMBL/GenBank/DDBJ databases">
        <authorList>
            <person name="Martin C."/>
        </authorList>
    </citation>
    <scope>NUCLEOTIDE SEQUENCE</scope>
</reference>
<sequence>MRYIFEPNNNNTSQNFKNSPQNFHNQSFQDSPQAQQFKNSSQSFQQQQPPPHGYKPSPQYKQVNYGTAPRYSEHNRDYDYAIKPAPQRYSASSRDHNNRDKRDFGDYSYISDQYEHHTPNTRKPPAYGLKNSKSQNFLDAFNKFSPVQENKRVRLYNKNPSASNSHRYNNQGTIKHAKSQPYLNGHSHNSQQQWNPGYSTENYTVPEKYNSIGRQRRSWSPPPKAMGSGSSFMAMRSYRSNDQLDAAEYGYDGHHDHLYEDLDSLKSSGPPPPIAPSGILSKSPDKGVIKPIAFKPVVPAVRYPTNSSSSPLRHDVKPPTPDTGYNVRYSSPAHKSHDVKSTSQDDGYGGSQDYSSANRSTSRSNLSNNSVMIDSDRNVSFENGHPASVPSRYLPRPESYNSSNHSRASNHMESYIHTPSPSDSGVAVTEFEAMLREKDQEIRNLRETMERNENAIIKTYEEKEQNHLVEVADVRDECEDKVKDEQQRCFKVEQSLLLQMYKLQQEKKDLQENCDKLRKENVEGKQHCDQLETELGEHRTKLDEAKWEMCQKTGEISLLKSQLKDSQDSSSSRSNEVLSLKSQLQDSEYEVMRRDQEIGKLRNDIAVKSDDLAKTRIELDKVWRDAHKDKIEEITQTDNEVTQYLHNTAGATTKSESPDAIRQKLRSQQEQFEIERTQWLEEKNKVVLYQKQLQLNYVQMLRKNRMLEAEIEQLTLELENRDLKLLAFNEQEESTC</sequence>
<evidence type="ECO:0000256" key="4">
    <source>
        <dbReference type="SAM" id="Coils"/>
    </source>
</evidence>
<keyword evidence="2" id="KW-0963">Cytoplasm</keyword>
<comment type="caution">
    <text evidence="6">The sequence shown here is derived from an EMBL/GenBank/DDBJ whole genome shotgun (WGS) entry which is preliminary data.</text>
</comment>
<feature type="compositionally biased region" description="Low complexity" evidence="5">
    <location>
        <begin position="8"/>
        <end position="18"/>
    </location>
</feature>
<proteinExistence type="predicted"/>
<protein>
    <submittedName>
        <fullName evidence="6">Uncharacterized protein</fullName>
    </submittedName>
</protein>
<feature type="compositionally biased region" description="Basic and acidic residues" evidence="5">
    <location>
        <begin position="71"/>
        <end position="80"/>
    </location>
</feature>
<feature type="region of interest" description="Disordered" evidence="5">
    <location>
        <begin position="301"/>
        <end position="425"/>
    </location>
</feature>
<feature type="compositionally biased region" description="Polar residues" evidence="5">
    <location>
        <begin position="399"/>
        <end position="423"/>
    </location>
</feature>
<feature type="compositionally biased region" description="Low complexity" evidence="5">
    <location>
        <begin position="355"/>
        <end position="370"/>
    </location>
</feature>
<evidence type="ECO:0000313" key="6">
    <source>
        <dbReference type="EMBL" id="CAH1783096.1"/>
    </source>
</evidence>
<evidence type="ECO:0000256" key="3">
    <source>
        <dbReference type="ARBA" id="ARBA00023054"/>
    </source>
</evidence>
<evidence type="ECO:0000256" key="1">
    <source>
        <dbReference type="ARBA" id="ARBA00004496"/>
    </source>
</evidence>
<dbReference type="Proteomes" id="UP000749559">
    <property type="component" value="Unassembled WGS sequence"/>
</dbReference>
<comment type="subcellular location">
    <subcellularLocation>
        <location evidence="1">Cytoplasm</location>
    </subcellularLocation>
</comment>
<feature type="coiled-coil region" evidence="4">
    <location>
        <begin position="428"/>
        <end position="548"/>
    </location>
</feature>
<feature type="compositionally biased region" description="Basic and acidic residues" evidence="5">
    <location>
        <begin position="93"/>
        <end position="105"/>
    </location>
</feature>
<accession>A0A8S4NRZ1</accession>
<organism evidence="6 7">
    <name type="scientific">Owenia fusiformis</name>
    <name type="common">Polychaete worm</name>
    <dbReference type="NCBI Taxonomy" id="6347"/>
    <lineage>
        <taxon>Eukaryota</taxon>
        <taxon>Metazoa</taxon>
        <taxon>Spiralia</taxon>
        <taxon>Lophotrochozoa</taxon>
        <taxon>Annelida</taxon>
        <taxon>Polychaeta</taxon>
        <taxon>Sedentaria</taxon>
        <taxon>Canalipalpata</taxon>
        <taxon>Sabellida</taxon>
        <taxon>Oweniida</taxon>
        <taxon>Oweniidae</taxon>
        <taxon>Owenia</taxon>
    </lineage>
</organism>
<evidence type="ECO:0000256" key="2">
    <source>
        <dbReference type="ARBA" id="ARBA00022490"/>
    </source>
</evidence>
<keyword evidence="3 4" id="KW-0175">Coiled coil</keyword>
<name>A0A8S4NRZ1_OWEFU</name>
<gene>
    <name evidence="6" type="ORF">OFUS_LOCUS9465</name>
</gene>
<evidence type="ECO:0000256" key="5">
    <source>
        <dbReference type="SAM" id="MobiDB-lite"/>
    </source>
</evidence>
<evidence type="ECO:0000313" key="7">
    <source>
        <dbReference type="Proteomes" id="UP000749559"/>
    </source>
</evidence>
<dbReference type="PANTHER" id="PTHR19354:SF2">
    <property type="entry name" value="LEUCINE-RICH REPEAT-CONTAINING PROTEIN DDB_G0290503"/>
    <property type="match status" value="1"/>
</dbReference>
<dbReference type="OrthoDB" id="10030037at2759"/>
<feature type="region of interest" description="Disordered" evidence="5">
    <location>
        <begin position="1"/>
        <end position="105"/>
    </location>
</feature>
<keyword evidence="7" id="KW-1185">Reference proteome</keyword>
<dbReference type="PANTHER" id="PTHR19354">
    <property type="entry name" value="ZIPPER PUTATIVE TUMOR SUPPRESSOR 2 HOMOLOG-LIKE PROTEIN-RELATED"/>
    <property type="match status" value="1"/>
</dbReference>
<feature type="compositionally biased region" description="Polar residues" evidence="5">
    <location>
        <begin position="19"/>
        <end position="32"/>
    </location>
</feature>
<feature type="coiled-coil region" evidence="4">
    <location>
        <begin position="662"/>
        <end position="724"/>
    </location>
</feature>
<feature type="compositionally biased region" description="Low complexity" evidence="5">
    <location>
        <begin position="33"/>
        <end position="47"/>
    </location>
</feature>